<feature type="signal peptide" evidence="6">
    <location>
        <begin position="1"/>
        <end position="19"/>
    </location>
</feature>
<dbReference type="InterPro" id="IPR011990">
    <property type="entry name" value="TPR-like_helical_dom_sf"/>
</dbReference>
<evidence type="ECO:0000313" key="9">
    <source>
        <dbReference type="EMBL" id="RKE43558.1"/>
    </source>
</evidence>
<dbReference type="EMBL" id="RAPY01000007">
    <property type="protein sequence ID" value="RKE43558.1"/>
    <property type="molecule type" value="Genomic_DNA"/>
</dbReference>
<dbReference type="Gene3D" id="1.25.40.390">
    <property type="match status" value="1"/>
</dbReference>
<evidence type="ECO:0000256" key="4">
    <source>
        <dbReference type="ARBA" id="ARBA00023136"/>
    </source>
</evidence>
<evidence type="ECO:0000259" key="8">
    <source>
        <dbReference type="Pfam" id="PF14322"/>
    </source>
</evidence>
<evidence type="ECO:0000256" key="2">
    <source>
        <dbReference type="ARBA" id="ARBA00006275"/>
    </source>
</evidence>
<comment type="subcellular location">
    <subcellularLocation>
        <location evidence="1">Cell outer membrane</location>
    </subcellularLocation>
</comment>
<evidence type="ECO:0000259" key="7">
    <source>
        <dbReference type="Pfam" id="PF07980"/>
    </source>
</evidence>
<keyword evidence="5" id="KW-0998">Cell outer membrane</keyword>
<evidence type="ECO:0000256" key="1">
    <source>
        <dbReference type="ARBA" id="ARBA00004442"/>
    </source>
</evidence>
<keyword evidence="4" id="KW-0472">Membrane</keyword>
<dbReference type="RefSeq" id="WP_244211853.1">
    <property type="nucleotide sequence ID" value="NZ_RAPY01000007.1"/>
</dbReference>
<dbReference type="Pfam" id="PF14322">
    <property type="entry name" value="SusD-like_3"/>
    <property type="match status" value="1"/>
</dbReference>
<evidence type="ECO:0000256" key="5">
    <source>
        <dbReference type="ARBA" id="ARBA00023237"/>
    </source>
</evidence>
<dbReference type="SUPFAM" id="SSF48452">
    <property type="entry name" value="TPR-like"/>
    <property type="match status" value="1"/>
</dbReference>
<keyword evidence="10" id="KW-1185">Reference proteome</keyword>
<feature type="domain" description="SusD-like N-terminal" evidence="8">
    <location>
        <begin position="31"/>
        <end position="204"/>
    </location>
</feature>
<proteinExistence type="inferred from homology"/>
<comment type="caution">
    <text evidence="9">The sequence shown here is derived from an EMBL/GenBank/DDBJ whole genome shotgun (WGS) entry which is preliminary data.</text>
</comment>
<feature type="chain" id="PRO_5019238025" evidence="6">
    <location>
        <begin position="20"/>
        <end position="590"/>
    </location>
</feature>
<dbReference type="InterPro" id="IPR033985">
    <property type="entry name" value="SusD-like_N"/>
</dbReference>
<gene>
    <name evidence="9" type="ORF">DFQ12_5344</name>
</gene>
<evidence type="ECO:0000256" key="6">
    <source>
        <dbReference type="SAM" id="SignalP"/>
    </source>
</evidence>
<name>A0A420AG98_SPHD1</name>
<protein>
    <submittedName>
        <fullName evidence="9">Putative outer membrane starch-binding protein</fullName>
    </submittedName>
</protein>
<evidence type="ECO:0000256" key="3">
    <source>
        <dbReference type="ARBA" id="ARBA00022729"/>
    </source>
</evidence>
<evidence type="ECO:0000313" key="10">
    <source>
        <dbReference type="Proteomes" id="UP000286246"/>
    </source>
</evidence>
<reference evidence="9 10" key="1">
    <citation type="submission" date="2018-09" db="EMBL/GenBank/DDBJ databases">
        <title>Genomic Encyclopedia of Type Strains, Phase III (KMG-III): the genomes of soil and plant-associated and newly described type strains.</title>
        <authorList>
            <person name="Whitman W."/>
        </authorList>
    </citation>
    <scope>NUCLEOTIDE SEQUENCE [LARGE SCALE GENOMIC DNA]</scope>
    <source>
        <strain evidence="9 10">CECT 7938</strain>
    </source>
</reference>
<sequence>MMKKIFYPLVALLLTTASCKNVLDIEDLNSVNEDKVWNDPNLVNAYLANLYTLFGNWNSGADNNSQQLAGINFPLNAVTVNNTVYKAWDYTTMRKINTAIQKVSGSTGLNDATKKSILGQALFMRAYMYFNMVKHHGGVPYITKPQDLEDDELKVPRNSTKECFDLMIKDLDEALTYLPMTIAKGAADYGRIDGNFALAFKAKVLLYKASPQFNPSNPYGNAYWVEANAVNKKAYEQLKTQGYNLTADYYNIALVEKGPEVVFAVINSYPNKVANWDNGVRPGSESRGTASAVPTWDFVKEFPMKDGKLYTDPTSKYHKTDEQFLQSYWENRDPRFDKSIVWNGKVYEVSGKTGKRQYTSLGIADALDNFGENPKAGTTSSNRDRYTGFFILKNSKLSLRQTQVETQYDVDFVLMRYAEVMLNYAETANETGDLATATSLLKQIRMRAGIEPGGDNSYGIVAGNKSDMREALLAERNIEFCFEGHRFWDLRRLRKLAVLNNKTKQGVEAIAINANGTDMDLKAAADLAKNYQLKENQFKYNVLQVPSTGNKINLVPDTYYFFPIAQSVIDKNPNIKQNKDWGGEFNPTLE</sequence>
<comment type="similarity">
    <text evidence="2">Belongs to the SusD family.</text>
</comment>
<keyword evidence="3 6" id="KW-0732">Signal</keyword>
<dbReference type="Pfam" id="PF07980">
    <property type="entry name" value="SusD_RagB"/>
    <property type="match status" value="1"/>
</dbReference>
<dbReference type="InterPro" id="IPR012944">
    <property type="entry name" value="SusD_RagB_dom"/>
</dbReference>
<dbReference type="PROSITE" id="PS51257">
    <property type="entry name" value="PROKAR_LIPOPROTEIN"/>
    <property type="match status" value="1"/>
</dbReference>
<feature type="domain" description="RagB/SusD" evidence="7">
    <location>
        <begin position="260"/>
        <end position="581"/>
    </location>
</feature>
<organism evidence="9 10">
    <name type="scientific">Sphingobacterium detergens</name>
    <dbReference type="NCBI Taxonomy" id="1145106"/>
    <lineage>
        <taxon>Bacteria</taxon>
        <taxon>Pseudomonadati</taxon>
        <taxon>Bacteroidota</taxon>
        <taxon>Sphingobacteriia</taxon>
        <taxon>Sphingobacteriales</taxon>
        <taxon>Sphingobacteriaceae</taxon>
        <taxon>Sphingobacterium</taxon>
    </lineage>
</organism>
<dbReference type="AlphaFoldDB" id="A0A420AG98"/>
<accession>A0A420AG98</accession>
<dbReference type="Proteomes" id="UP000286246">
    <property type="component" value="Unassembled WGS sequence"/>
</dbReference>
<dbReference type="GO" id="GO:0009279">
    <property type="term" value="C:cell outer membrane"/>
    <property type="evidence" value="ECO:0007669"/>
    <property type="project" value="UniProtKB-SubCell"/>
</dbReference>